<evidence type="ECO:0000256" key="4">
    <source>
        <dbReference type="ARBA" id="ARBA00022679"/>
    </source>
</evidence>
<gene>
    <name evidence="12" type="ORF">GCM10010218_62320</name>
</gene>
<dbReference type="GO" id="GO:0016020">
    <property type="term" value="C:membrane"/>
    <property type="evidence" value="ECO:0007669"/>
    <property type="project" value="InterPro"/>
</dbReference>
<evidence type="ECO:0000256" key="6">
    <source>
        <dbReference type="ARBA" id="ARBA00022777"/>
    </source>
</evidence>
<accession>A0A919EGD6</accession>
<keyword evidence="8" id="KW-0902">Two-component regulatory system</keyword>
<proteinExistence type="predicted"/>
<evidence type="ECO:0000256" key="9">
    <source>
        <dbReference type="SAM" id="MobiDB-lite"/>
    </source>
</evidence>
<dbReference type="Proteomes" id="UP000638313">
    <property type="component" value="Unassembled WGS sequence"/>
</dbReference>
<sequence length="430" mass="44939">MLGRRARLRWVHLLLGGALSMPFYLLASTVASLFTDHATFLGNASLTWQLGVFAAGLVPVAVVALHPLARPLQSGAARALRVVERDALAAGGGRSWAARGRTAAWCVLHLGAGGIVSGMSLATPPAAVFLMLLPVLYRHGGPDTSEVSWLTLFHGPRLLLAPVAGLGLLAFLAASSWVAGALLARCAPVLLGPTAAERLAAAEEETRRLALRNRLARELHDSVGHALSAVTLQASAARRLLDRDPDFVRQALTAIEETTRTAVAELDAVLGVLREDGPASTAPAPTLGDLPALLDRARAAGGSVELTAPGGLDAVPAVVSREAYRIVQEGLTNALRHAGPVPVRLRIAVHESGEGDGPDGRNGQYGKDLEVTMENPARTGAVPARRGPDGGGRGLPGIAERARLLRGTAEWGEEAGRWRLAVRLPLRGDA</sequence>
<dbReference type="GO" id="GO:0005524">
    <property type="term" value="F:ATP binding"/>
    <property type="evidence" value="ECO:0007669"/>
    <property type="project" value="UniProtKB-KW"/>
</dbReference>
<feature type="region of interest" description="Disordered" evidence="9">
    <location>
        <begin position="374"/>
        <end position="396"/>
    </location>
</feature>
<dbReference type="PANTHER" id="PTHR24421">
    <property type="entry name" value="NITRATE/NITRITE SENSOR PROTEIN NARX-RELATED"/>
    <property type="match status" value="1"/>
</dbReference>
<dbReference type="GO" id="GO:0046983">
    <property type="term" value="F:protein dimerization activity"/>
    <property type="evidence" value="ECO:0007669"/>
    <property type="project" value="InterPro"/>
</dbReference>
<keyword evidence="10" id="KW-0472">Membrane</keyword>
<comment type="caution">
    <text evidence="12">The sequence shown here is derived from an EMBL/GenBank/DDBJ whole genome shotgun (WGS) entry which is preliminary data.</text>
</comment>
<dbReference type="InterPro" id="IPR011712">
    <property type="entry name" value="Sig_transdc_His_kin_sub3_dim/P"/>
</dbReference>
<evidence type="ECO:0000256" key="5">
    <source>
        <dbReference type="ARBA" id="ARBA00022741"/>
    </source>
</evidence>
<evidence type="ECO:0000259" key="11">
    <source>
        <dbReference type="Pfam" id="PF07730"/>
    </source>
</evidence>
<keyword evidence="4" id="KW-0808">Transferase</keyword>
<organism evidence="12 13">
    <name type="scientific">Streptomyces mashuensis</name>
    <dbReference type="NCBI Taxonomy" id="33904"/>
    <lineage>
        <taxon>Bacteria</taxon>
        <taxon>Bacillati</taxon>
        <taxon>Actinomycetota</taxon>
        <taxon>Actinomycetes</taxon>
        <taxon>Kitasatosporales</taxon>
        <taxon>Streptomycetaceae</taxon>
        <taxon>Streptomyces</taxon>
    </lineage>
</organism>
<dbReference type="Pfam" id="PF07730">
    <property type="entry name" value="HisKA_3"/>
    <property type="match status" value="1"/>
</dbReference>
<comment type="catalytic activity">
    <reaction evidence="1">
        <text>ATP + protein L-histidine = ADP + protein N-phospho-L-histidine.</text>
        <dbReference type="EC" id="2.7.13.3"/>
    </reaction>
</comment>
<keyword evidence="7" id="KW-0067">ATP-binding</keyword>
<protein>
    <recommendedName>
        <fullName evidence="2">histidine kinase</fullName>
        <ecNumber evidence="2">2.7.13.3</ecNumber>
    </recommendedName>
</protein>
<keyword evidence="6 12" id="KW-0418">Kinase</keyword>
<evidence type="ECO:0000256" key="1">
    <source>
        <dbReference type="ARBA" id="ARBA00000085"/>
    </source>
</evidence>
<dbReference type="GO" id="GO:0000155">
    <property type="term" value="F:phosphorelay sensor kinase activity"/>
    <property type="evidence" value="ECO:0007669"/>
    <property type="project" value="InterPro"/>
</dbReference>
<dbReference type="PANTHER" id="PTHR24421:SF10">
    <property type="entry name" value="NITRATE_NITRITE SENSOR PROTEIN NARQ"/>
    <property type="match status" value="1"/>
</dbReference>
<feature type="domain" description="Signal transduction histidine kinase subgroup 3 dimerisation and phosphoacceptor" evidence="11">
    <location>
        <begin position="212"/>
        <end position="276"/>
    </location>
</feature>
<dbReference type="Gene3D" id="3.30.565.10">
    <property type="entry name" value="Histidine kinase-like ATPase, C-terminal domain"/>
    <property type="match status" value="1"/>
</dbReference>
<keyword evidence="13" id="KW-1185">Reference proteome</keyword>
<feature type="transmembrane region" description="Helical" evidence="10">
    <location>
        <begin position="157"/>
        <end position="184"/>
    </location>
</feature>
<reference evidence="12" key="1">
    <citation type="journal article" date="2014" name="Int. J. Syst. Evol. Microbiol.">
        <title>Complete genome sequence of Corynebacterium casei LMG S-19264T (=DSM 44701T), isolated from a smear-ripened cheese.</title>
        <authorList>
            <consortium name="US DOE Joint Genome Institute (JGI-PGF)"/>
            <person name="Walter F."/>
            <person name="Albersmeier A."/>
            <person name="Kalinowski J."/>
            <person name="Ruckert C."/>
        </authorList>
    </citation>
    <scope>NUCLEOTIDE SEQUENCE</scope>
    <source>
        <strain evidence="12">JCM 4059</strain>
    </source>
</reference>
<dbReference type="EMBL" id="BNBD01000022">
    <property type="protein sequence ID" value="GHF72541.1"/>
    <property type="molecule type" value="Genomic_DNA"/>
</dbReference>
<evidence type="ECO:0000256" key="7">
    <source>
        <dbReference type="ARBA" id="ARBA00022840"/>
    </source>
</evidence>
<evidence type="ECO:0000256" key="10">
    <source>
        <dbReference type="SAM" id="Phobius"/>
    </source>
</evidence>
<keyword evidence="10" id="KW-0812">Transmembrane</keyword>
<feature type="transmembrane region" description="Helical" evidence="10">
    <location>
        <begin position="104"/>
        <end position="137"/>
    </location>
</feature>
<reference evidence="12" key="2">
    <citation type="submission" date="2020-09" db="EMBL/GenBank/DDBJ databases">
        <authorList>
            <person name="Sun Q."/>
            <person name="Ohkuma M."/>
        </authorList>
    </citation>
    <scope>NUCLEOTIDE SEQUENCE</scope>
    <source>
        <strain evidence="12">JCM 4059</strain>
    </source>
</reference>
<evidence type="ECO:0000256" key="3">
    <source>
        <dbReference type="ARBA" id="ARBA00022553"/>
    </source>
</evidence>
<keyword evidence="10" id="KW-1133">Transmembrane helix</keyword>
<evidence type="ECO:0000256" key="2">
    <source>
        <dbReference type="ARBA" id="ARBA00012438"/>
    </source>
</evidence>
<dbReference type="Gene3D" id="1.20.5.1930">
    <property type="match status" value="1"/>
</dbReference>
<feature type="transmembrane region" description="Helical" evidence="10">
    <location>
        <begin position="46"/>
        <end position="68"/>
    </location>
</feature>
<name>A0A919EGD6_9ACTN</name>
<dbReference type="InterPro" id="IPR036890">
    <property type="entry name" value="HATPase_C_sf"/>
</dbReference>
<dbReference type="InterPro" id="IPR050482">
    <property type="entry name" value="Sensor_HK_TwoCompSys"/>
</dbReference>
<evidence type="ECO:0000313" key="12">
    <source>
        <dbReference type="EMBL" id="GHF72541.1"/>
    </source>
</evidence>
<keyword evidence="5" id="KW-0547">Nucleotide-binding</keyword>
<evidence type="ECO:0000256" key="8">
    <source>
        <dbReference type="ARBA" id="ARBA00023012"/>
    </source>
</evidence>
<dbReference type="SUPFAM" id="SSF55874">
    <property type="entry name" value="ATPase domain of HSP90 chaperone/DNA topoisomerase II/histidine kinase"/>
    <property type="match status" value="1"/>
</dbReference>
<dbReference type="EC" id="2.7.13.3" evidence="2"/>
<feature type="transmembrane region" description="Helical" evidence="10">
    <location>
        <begin position="12"/>
        <end position="34"/>
    </location>
</feature>
<evidence type="ECO:0000313" key="13">
    <source>
        <dbReference type="Proteomes" id="UP000638313"/>
    </source>
</evidence>
<keyword evidence="3" id="KW-0597">Phosphoprotein</keyword>
<dbReference type="AlphaFoldDB" id="A0A919EGD6"/>